<comment type="similarity">
    <text evidence="3">Belongs to the complex I NDUFB5 subunit family.</text>
</comment>
<keyword evidence="12 17" id="KW-1133">Transmembrane helix</keyword>
<gene>
    <name evidence="18" type="ORF">OFUS_LOCUS1764</name>
</gene>
<keyword evidence="6" id="KW-0813">Transport</keyword>
<dbReference type="OrthoDB" id="9995605at2759"/>
<keyword evidence="8 17" id="KW-0812">Transmembrane</keyword>
<keyword evidence="7" id="KW-0679">Respiratory chain</keyword>
<dbReference type="PANTHER" id="PTHR13178">
    <property type="entry name" value="NADH-UBIQUINONE OXIDOREDUCTASE SGDH SUBUNIT"/>
    <property type="match status" value="1"/>
</dbReference>
<evidence type="ECO:0000256" key="11">
    <source>
        <dbReference type="ARBA" id="ARBA00022982"/>
    </source>
</evidence>
<evidence type="ECO:0000313" key="18">
    <source>
        <dbReference type="EMBL" id="CAH1774267.1"/>
    </source>
</evidence>
<protein>
    <recommendedName>
        <fullName evidence="5">NADH dehydrogenase [ubiquinone] 1 beta subcomplex subunit 5, mitochondrial</fullName>
    </recommendedName>
    <alternativeName>
        <fullName evidence="16">Complex I-SGDH</fullName>
    </alternativeName>
    <alternativeName>
        <fullName evidence="15">NADH-ubiquinone oxidoreductase SGDH subunit</fullName>
    </alternativeName>
</protein>
<dbReference type="Pfam" id="PF09781">
    <property type="entry name" value="NDUF_B5"/>
    <property type="match status" value="1"/>
</dbReference>
<evidence type="ECO:0000256" key="4">
    <source>
        <dbReference type="ARBA" id="ARBA00011533"/>
    </source>
</evidence>
<evidence type="ECO:0000256" key="8">
    <source>
        <dbReference type="ARBA" id="ARBA00022692"/>
    </source>
</evidence>
<evidence type="ECO:0000256" key="6">
    <source>
        <dbReference type="ARBA" id="ARBA00022448"/>
    </source>
</evidence>
<evidence type="ECO:0000256" key="5">
    <source>
        <dbReference type="ARBA" id="ARBA00015175"/>
    </source>
</evidence>
<comment type="subunit">
    <text evidence="4">Complex I is composed of 45 different subunits.</text>
</comment>
<evidence type="ECO:0000256" key="13">
    <source>
        <dbReference type="ARBA" id="ARBA00023128"/>
    </source>
</evidence>
<evidence type="ECO:0000256" key="7">
    <source>
        <dbReference type="ARBA" id="ARBA00022660"/>
    </source>
</evidence>
<proteinExistence type="inferred from homology"/>
<feature type="transmembrane region" description="Helical" evidence="17">
    <location>
        <begin position="65"/>
        <end position="87"/>
    </location>
</feature>
<keyword evidence="14 17" id="KW-0472">Membrane</keyword>
<comment type="subcellular location">
    <subcellularLocation>
        <location evidence="2">Mitochondrion inner membrane</location>
        <topology evidence="2">Single-pass membrane protein</topology>
    </subcellularLocation>
</comment>
<reference evidence="18" key="1">
    <citation type="submission" date="2022-03" db="EMBL/GenBank/DDBJ databases">
        <authorList>
            <person name="Martin C."/>
        </authorList>
    </citation>
    <scope>NUCLEOTIDE SEQUENCE</scope>
</reference>
<dbReference type="InterPro" id="IPR019173">
    <property type="entry name" value="NADH_UbQ_OxRdtase_B5_su"/>
</dbReference>
<dbReference type="GO" id="GO:0005743">
    <property type="term" value="C:mitochondrial inner membrane"/>
    <property type="evidence" value="ECO:0007669"/>
    <property type="project" value="UniProtKB-SubCell"/>
</dbReference>
<organism evidence="18 19">
    <name type="scientific">Owenia fusiformis</name>
    <name type="common">Polychaete worm</name>
    <dbReference type="NCBI Taxonomy" id="6347"/>
    <lineage>
        <taxon>Eukaryota</taxon>
        <taxon>Metazoa</taxon>
        <taxon>Spiralia</taxon>
        <taxon>Lophotrochozoa</taxon>
        <taxon>Annelida</taxon>
        <taxon>Polychaeta</taxon>
        <taxon>Sedentaria</taxon>
        <taxon>Canalipalpata</taxon>
        <taxon>Sabellida</taxon>
        <taxon>Oweniida</taxon>
        <taxon>Oweniidae</taxon>
        <taxon>Owenia</taxon>
    </lineage>
</organism>
<evidence type="ECO:0000256" key="15">
    <source>
        <dbReference type="ARBA" id="ARBA00032395"/>
    </source>
</evidence>
<evidence type="ECO:0000256" key="16">
    <source>
        <dbReference type="ARBA" id="ARBA00032550"/>
    </source>
</evidence>
<keyword evidence="9" id="KW-0999">Mitochondrion inner membrane</keyword>
<comment type="caution">
    <text evidence="18">The sequence shown here is derived from an EMBL/GenBank/DDBJ whole genome shotgun (WGS) entry which is preliminary data.</text>
</comment>
<evidence type="ECO:0000256" key="9">
    <source>
        <dbReference type="ARBA" id="ARBA00022792"/>
    </source>
</evidence>
<dbReference type="Proteomes" id="UP000749559">
    <property type="component" value="Unassembled WGS sequence"/>
</dbReference>
<evidence type="ECO:0000256" key="14">
    <source>
        <dbReference type="ARBA" id="ARBA00023136"/>
    </source>
</evidence>
<name>A0A8S4MZB4_OWEFU</name>
<keyword evidence="19" id="KW-1185">Reference proteome</keyword>
<keyword evidence="13" id="KW-0496">Mitochondrion</keyword>
<keyword evidence="10" id="KW-0809">Transit peptide</keyword>
<dbReference type="AlphaFoldDB" id="A0A8S4MZB4"/>
<comment type="function">
    <text evidence="1">Accessory subunit of the mitochondrial membrane respiratory chain NADH dehydrogenase (Complex I), that is believed not to be involved in catalysis. Complex I functions in the transfer of electrons from NADH to the respiratory chain. The immediate electron acceptor for the enzyme is believed to be ubiquinone.</text>
</comment>
<evidence type="ECO:0000256" key="17">
    <source>
        <dbReference type="SAM" id="Phobius"/>
    </source>
</evidence>
<dbReference type="EMBL" id="CAIIXF020000001">
    <property type="protein sequence ID" value="CAH1774267.1"/>
    <property type="molecule type" value="Genomic_DNA"/>
</dbReference>
<evidence type="ECO:0000256" key="12">
    <source>
        <dbReference type="ARBA" id="ARBA00022989"/>
    </source>
</evidence>
<evidence type="ECO:0000313" key="19">
    <source>
        <dbReference type="Proteomes" id="UP000749559"/>
    </source>
</evidence>
<evidence type="ECO:0000256" key="1">
    <source>
        <dbReference type="ARBA" id="ARBA00003195"/>
    </source>
</evidence>
<evidence type="ECO:0000256" key="2">
    <source>
        <dbReference type="ARBA" id="ARBA00004434"/>
    </source>
</evidence>
<evidence type="ECO:0000256" key="10">
    <source>
        <dbReference type="ARBA" id="ARBA00022946"/>
    </source>
</evidence>
<sequence>MAVLSLLRAARPSLLKCLQPHTKAQPSTLFRSQNNALVPVRHGHGPSKLQIKPSKQDWTVFKDQLHYYIMLGAIPLGLLITYVNIFIGPAQLRDIPEGYEPKHWEYHKHPISRWFARYVYDSPEKEYEKALHFIHMDAEKRKYRLLEKEVRYLMGKRGDSKGWYYVPINERRIHRAIEDHDDNYATLSK</sequence>
<dbReference type="PANTHER" id="PTHR13178:SF0">
    <property type="entry name" value="NADH DEHYDROGENASE [UBIQUINONE] 1 BETA SUBCOMPLEX SUBUNIT 5, MITOCHONDRIAL"/>
    <property type="match status" value="1"/>
</dbReference>
<keyword evidence="11" id="KW-0249">Electron transport</keyword>
<evidence type="ECO:0000256" key="3">
    <source>
        <dbReference type="ARBA" id="ARBA00007152"/>
    </source>
</evidence>
<accession>A0A8S4MZB4</accession>